<evidence type="ECO:0000259" key="6">
    <source>
        <dbReference type="SMART" id="SM00872"/>
    </source>
</evidence>
<dbReference type="SMART" id="SM00872">
    <property type="entry name" value="Alpha-mann_mid"/>
    <property type="match status" value="1"/>
</dbReference>
<dbReference type="GO" id="GO:0006013">
    <property type="term" value="P:mannose metabolic process"/>
    <property type="evidence" value="ECO:0007669"/>
    <property type="project" value="InterPro"/>
</dbReference>
<evidence type="ECO:0000256" key="1">
    <source>
        <dbReference type="ARBA" id="ARBA00009792"/>
    </source>
</evidence>
<sequence length="954" mass="103657">MGSIAEYDRHRPPARRRTRSTMSRPRQTTGAPLSNAPAGAQPRDLPPTPRPHATPDRTIHMIGNSHIDPVWLWPWQEGYQEARATFWSAIHRMDEYPDFVFTCDQMVLLSWVEEQDPELFARITERVAEGRWVNVGGWWVEPDCNMPMGESFARQGLYGQRYLISRFGKPATVGMNADPFGHSASLPTVLRGHGLDSYLFLRPGPHESELDETLFHWQAPDGSRVLAYRIPFEYCSPAGSVDGQVDKALGALDRSLGDVMVLYGVGNHGGGPTIANIESIHRYDRMGSFGRLRMSSPREYLDGVQARGEAFLDGLTTWTDDLQHHAPGCYSAHSGIKAWQRRAQYALLSAERWAAVTAVHDATPYPREDLERAWKQVLFNQFHDVLPGSAIEHAYDDARDQLGEAVAIAKRIIVRAHSTIARQVDIPLDTATQPVLVFNPHPWPVSTDVELHYGSHPGAVHVVDGDGDGRTVVSQPTQSRAATNQTGRGALVFRAEVPALGYRLYRVRLAAEPRVPEWSAGAPGPLSVSETVLENDLVRIELDPATGWIRSYLDKRTGLDVLRGVDGAQHTQVCDDPTDTWGHRVVSYAWAGDSMKLARVVVRESGPLRARVRVEREWGASTMTEELLLDHDSAVLRVDVTLDWRERAHLLKLRFPTALTDPRATYQIPYAELERPVDGAEEPGQGWVDLTGTLDGRPAGLTLVTTNKHGYDVSPGAEPSIGVTAVRSPVYAWHDPRLLDGDDVHAYQDQGVQRFSYELVAHAGDRHAADPGRRAALLGSPVRAMLESFHAGSLPDAGSFASDGGGAVSITALKGSEDAVDAPGGADLVVRAVETRGEPGTARIELPVVGRTIEAEFGAFQLRTFRVPADPDAPVVEVDLVERPLADAGGDVRVDAPARAGGAPAGGAEPAGDPGGSPADDHAATDALTATEASAPDATGRPRPAEAPSADDAV</sequence>
<dbReference type="Gene3D" id="2.60.40.1180">
    <property type="entry name" value="Golgi alpha-mannosidase II"/>
    <property type="match status" value="1"/>
</dbReference>
<feature type="region of interest" description="Disordered" evidence="5">
    <location>
        <begin position="889"/>
        <end position="954"/>
    </location>
</feature>
<dbReference type="Pfam" id="PF07748">
    <property type="entry name" value="Glyco_hydro_38C"/>
    <property type="match status" value="1"/>
</dbReference>
<dbReference type="InterPro" id="IPR015341">
    <property type="entry name" value="Glyco_hydro_38_cen"/>
</dbReference>
<comment type="similarity">
    <text evidence="1">Belongs to the glycosyl hydrolase 38 family.</text>
</comment>
<dbReference type="CDD" id="cd10789">
    <property type="entry name" value="GH38N_AMII_ER_cytosolic"/>
    <property type="match status" value="1"/>
</dbReference>
<keyword evidence="2" id="KW-0479">Metal-binding</keyword>
<dbReference type="Proteomes" id="UP000308121">
    <property type="component" value="Unassembled WGS sequence"/>
</dbReference>
<dbReference type="InterPro" id="IPR037094">
    <property type="entry name" value="Glyco_hydro_38_cen_sf"/>
</dbReference>
<dbReference type="FunFam" id="1.20.1270.50:FF:000004">
    <property type="entry name" value="alpha-mannosidase 2C1 isoform X1"/>
    <property type="match status" value="1"/>
</dbReference>
<dbReference type="SUPFAM" id="SSF74650">
    <property type="entry name" value="Galactose mutarotase-like"/>
    <property type="match status" value="1"/>
</dbReference>
<dbReference type="GO" id="GO:0046872">
    <property type="term" value="F:metal ion binding"/>
    <property type="evidence" value="ECO:0007669"/>
    <property type="project" value="UniProtKB-KW"/>
</dbReference>
<dbReference type="InterPro" id="IPR011013">
    <property type="entry name" value="Gal_mutarotase_sf_dom"/>
</dbReference>
<evidence type="ECO:0000313" key="8">
    <source>
        <dbReference type="Proteomes" id="UP000308121"/>
    </source>
</evidence>
<keyword evidence="3" id="KW-0378">Hydrolase</keyword>
<dbReference type="SUPFAM" id="SSF88688">
    <property type="entry name" value="Families 57/38 glycoside transferase middle domain"/>
    <property type="match status" value="1"/>
</dbReference>
<dbReference type="EMBL" id="SZYE01000031">
    <property type="protein sequence ID" value="TKR24491.1"/>
    <property type="molecule type" value="Genomic_DNA"/>
</dbReference>
<evidence type="ECO:0000256" key="5">
    <source>
        <dbReference type="SAM" id="MobiDB-lite"/>
    </source>
</evidence>
<dbReference type="InterPro" id="IPR000602">
    <property type="entry name" value="Glyco_hydro_38_N"/>
</dbReference>
<name>A0A7Z8K219_9CELL</name>
<gene>
    <name evidence="7" type="ORF">FA014_06225</name>
</gene>
<dbReference type="InterPro" id="IPR013780">
    <property type="entry name" value="Glyco_hydro_b"/>
</dbReference>
<dbReference type="Pfam" id="PF09261">
    <property type="entry name" value="Alpha-mann_mid"/>
    <property type="match status" value="1"/>
</dbReference>
<evidence type="ECO:0000256" key="3">
    <source>
        <dbReference type="ARBA" id="ARBA00022801"/>
    </source>
</evidence>
<evidence type="ECO:0000256" key="4">
    <source>
        <dbReference type="ARBA" id="ARBA00023295"/>
    </source>
</evidence>
<organism evidence="7 8">
    <name type="scientific">Cellulomonas hominis</name>
    <dbReference type="NCBI Taxonomy" id="156981"/>
    <lineage>
        <taxon>Bacteria</taxon>
        <taxon>Bacillati</taxon>
        <taxon>Actinomycetota</taxon>
        <taxon>Actinomycetes</taxon>
        <taxon>Micrococcales</taxon>
        <taxon>Cellulomonadaceae</taxon>
        <taxon>Cellulomonas</taxon>
    </lineage>
</organism>
<reference evidence="7 8" key="1">
    <citation type="submission" date="2019-05" db="EMBL/GenBank/DDBJ databases">
        <title>Genome sequence of Cellulomonas hominis strain CS1.</title>
        <authorList>
            <person name="Belmont J."/>
            <person name="Maclea K.S."/>
        </authorList>
    </citation>
    <scope>NUCLEOTIDE SEQUENCE [LARGE SCALE GENOMIC DNA]</scope>
    <source>
        <strain evidence="7 8">CS1</strain>
    </source>
</reference>
<dbReference type="Pfam" id="PF01074">
    <property type="entry name" value="Glyco_hydro_38N"/>
    <property type="match status" value="1"/>
</dbReference>
<dbReference type="GO" id="GO:0009313">
    <property type="term" value="P:oligosaccharide catabolic process"/>
    <property type="evidence" value="ECO:0007669"/>
    <property type="project" value="TreeGrafter"/>
</dbReference>
<dbReference type="AlphaFoldDB" id="A0A7Z8K219"/>
<dbReference type="InterPro" id="IPR027291">
    <property type="entry name" value="Glyco_hydro_38_N_sf"/>
</dbReference>
<keyword evidence="4" id="KW-0326">Glycosidase</keyword>
<proteinExistence type="inferred from homology"/>
<dbReference type="PANTHER" id="PTHR46017">
    <property type="entry name" value="ALPHA-MANNOSIDASE 2C1"/>
    <property type="match status" value="1"/>
</dbReference>
<feature type="compositionally biased region" description="Low complexity" evidence="5">
    <location>
        <begin position="20"/>
        <end position="29"/>
    </location>
</feature>
<dbReference type="OrthoDB" id="9772207at2"/>
<feature type="compositionally biased region" description="Low complexity" evidence="5">
    <location>
        <begin position="897"/>
        <end position="918"/>
    </location>
</feature>
<feature type="domain" description="Glycoside hydrolase family 38 central" evidence="6">
    <location>
        <begin position="325"/>
        <end position="402"/>
    </location>
</feature>
<dbReference type="PANTHER" id="PTHR46017:SF1">
    <property type="entry name" value="ALPHA-MANNOSIDASE 2C1"/>
    <property type="match status" value="1"/>
</dbReference>
<evidence type="ECO:0000313" key="7">
    <source>
        <dbReference type="EMBL" id="TKR24491.1"/>
    </source>
</evidence>
<dbReference type="GO" id="GO:0004559">
    <property type="term" value="F:alpha-mannosidase activity"/>
    <property type="evidence" value="ECO:0007669"/>
    <property type="project" value="InterPro"/>
</dbReference>
<dbReference type="InterPro" id="IPR011682">
    <property type="entry name" value="Glyco_hydro_38_C"/>
</dbReference>
<evidence type="ECO:0000256" key="2">
    <source>
        <dbReference type="ARBA" id="ARBA00022723"/>
    </source>
</evidence>
<protein>
    <submittedName>
        <fullName evidence="7">Alpha-mannosidase</fullName>
    </submittedName>
</protein>
<dbReference type="Gene3D" id="3.20.110.10">
    <property type="entry name" value="Glycoside hydrolase 38, N terminal domain"/>
    <property type="match status" value="1"/>
</dbReference>
<dbReference type="Gene3D" id="1.20.1270.50">
    <property type="entry name" value="Glycoside hydrolase family 38, central domain"/>
    <property type="match status" value="1"/>
</dbReference>
<feature type="region of interest" description="Disordered" evidence="5">
    <location>
        <begin position="1"/>
        <end position="58"/>
    </location>
</feature>
<dbReference type="InterPro" id="IPR028995">
    <property type="entry name" value="Glyco_hydro_57/38_cen_sf"/>
</dbReference>
<accession>A0A7Z8K219</accession>
<dbReference type="SUPFAM" id="SSF88713">
    <property type="entry name" value="Glycoside hydrolase/deacetylase"/>
    <property type="match status" value="1"/>
</dbReference>
<dbReference type="GO" id="GO:0030246">
    <property type="term" value="F:carbohydrate binding"/>
    <property type="evidence" value="ECO:0007669"/>
    <property type="project" value="InterPro"/>
</dbReference>
<dbReference type="InterPro" id="IPR011330">
    <property type="entry name" value="Glyco_hydro/deAcase_b/a-brl"/>
</dbReference>
<comment type="caution">
    <text evidence="7">The sequence shown here is derived from an EMBL/GenBank/DDBJ whole genome shotgun (WGS) entry which is preliminary data.</text>
</comment>
<feature type="compositionally biased region" description="Low complexity" evidence="5">
    <location>
        <begin position="925"/>
        <end position="935"/>
    </location>
</feature>
<feature type="compositionally biased region" description="Basic and acidic residues" evidence="5">
    <location>
        <begin position="1"/>
        <end position="11"/>
    </location>
</feature>
<dbReference type="Gene3D" id="2.70.98.30">
    <property type="entry name" value="Golgi alpha-mannosidase II, domain 4"/>
    <property type="match status" value="1"/>
</dbReference>